<dbReference type="InterPro" id="IPR004276">
    <property type="entry name" value="GlycoTrans_28_N"/>
</dbReference>
<sequence length="357" mass="40350">MEKQTILFTGGGTAGHVVVNLALIPEFLKEGYDVHYVGSYEGIERELIEGLSGVTYHAISTGKLRRYLSKENIKDPFKVMKGVYQSNRLIKKIKPSIVFSKGGFVSVPVVIASKFKNVPAIIHESDITPGLANKVASKFARYILTNFPETVKYLPEEKAKYVGAIIREELFQGNREQAYEFTGFTQKKPVLLVMGGSVGSVKINEAIREKLQTLTKRFQIIHLCGKGNIDSSIQQEGYIQYEYVTDELKDLLAISDIVISRAGANSIFEFLALRKPMLLIPLSLQASRGDQLLNAESFEKQGFASVLQEEELDGDRLVDHVNELYNERFRYKDHMAKYEPRKTKDEVIQLIKETMKK</sequence>
<dbReference type="Pfam" id="PF03033">
    <property type="entry name" value="Glyco_transf_28"/>
    <property type="match status" value="1"/>
</dbReference>
<organism evidence="13 14">
    <name type="scientific">Allobacillus salarius</name>
    <dbReference type="NCBI Taxonomy" id="1955272"/>
    <lineage>
        <taxon>Bacteria</taxon>
        <taxon>Bacillati</taxon>
        <taxon>Bacillota</taxon>
        <taxon>Bacilli</taxon>
        <taxon>Bacillales</taxon>
        <taxon>Bacillaceae</taxon>
        <taxon>Allobacillus</taxon>
    </lineage>
</organism>
<feature type="binding site" evidence="10">
    <location>
        <position position="167"/>
    </location>
    <ligand>
        <name>UDP-N-acetyl-alpha-D-glucosamine</name>
        <dbReference type="ChEBI" id="CHEBI:57705"/>
    </ligand>
</feature>
<dbReference type="EMBL" id="VMHE01000006">
    <property type="protein sequence ID" value="TSJ65990.1"/>
    <property type="molecule type" value="Genomic_DNA"/>
</dbReference>
<evidence type="ECO:0000259" key="11">
    <source>
        <dbReference type="Pfam" id="PF03033"/>
    </source>
</evidence>
<dbReference type="UniPathway" id="UPA00219"/>
<evidence type="ECO:0000256" key="4">
    <source>
        <dbReference type="ARBA" id="ARBA00022679"/>
    </source>
</evidence>
<dbReference type="Gene3D" id="3.40.50.2000">
    <property type="entry name" value="Glycogen Phosphorylase B"/>
    <property type="match status" value="2"/>
</dbReference>
<accession>A0A556PNL9</accession>
<proteinExistence type="inferred from homology"/>
<keyword evidence="8 10" id="KW-0131">Cell cycle</keyword>
<dbReference type="EC" id="2.4.1.227" evidence="10"/>
<dbReference type="AlphaFoldDB" id="A0A556PNL9"/>
<feature type="domain" description="Glycosyltransferase family 28 N-terminal" evidence="11">
    <location>
        <begin position="6"/>
        <end position="143"/>
    </location>
</feature>
<reference evidence="13 14" key="1">
    <citation type="submission" date="2019-07" db="EMBL/GenBank/DDBJ databases">
        <title>Allobacillus sp. nov. SKP isolated from shrimp paste of Euphausiacea.</title>
        <authorList>
            <person name="Kanchanasin P."/>
            <person name="Tanasupawat S."/>
            <person name="Shi W."/>
            <person name="Wu L."/>
            <person name="Ma J."/>
        </authorList>
    </citation>
    <scope>NUCLEOTIDE SEQUENCE [LARGE SCALE GENOMIC DNA]</scope>
    <source>
        <strain evidence="13 14">SKP4-8</strain>
    </source>
</reference>
<comment type="caution">
    <text evidence="10">Lacks conserved residue(s) required for the propagation of feature annotation.</text>
</comment>
<comment type="similarity">
    <text evidence="10">Belongs to the glycosyltransferase 28 family. MurG subfamily.</text>
</comment>
<comment type="catalytic activity">
    <reaction evidence="10">
        <text>di-trans,octa-cis-undecaprenyl diphospho-N-acetyl-alpha-D-muramoyl-L-alanyl-D-glutamyl-meso-2,6-diaminopimeloyl-D-alanyl-D-alanine + UDP-N-acetyl-alpha-D-glucosamine = di-trans,octa-cis-undecaprenyl diphospho-[N-acetyl-alpha-D-glucosaminyl-(1-&gt;4)]-N-acetyl-alpha-D-muramoyl-L-alanyl-D-glutamyl-meso-2,6-diaminopimeloyl-D-alanyl-D-alanine + UDP + H(+)</text>
        <dbReference type="Rhea" id="RHEA:31227"/>
        <dbReference type="ChEBI" id="CHEBI:15378"/>
        <dbReference type="ChEBI" id="CHEBI:57705"/>
        <dbReference type="ChEBI" id="CHEBI:58223"/>
        <dbReference type="ChEBI" id="CHEBI:61387"/>
        <dbReference type="ChEBI" id="CHEBI:61388"/>
        <dbReference type="EC" id="2.4.1.227"/>
    </reaction>
</comment>
<dbReference type="GO" id="GO:0051301">
    <property type="term" value="P:cell division"/>
    <property type="evidence" value="ECO:0007669"/>
    <property type="project" value="UniProtKB-KW"/>
</dbReference>
<comment type="function">
    <text evidence="10">Cell wall formation. Catalyzes the transfer of a GlcNAc subunit on undecaprenyl-pyrophosphoryl-MurNAc-pentapeptide (lipid intermediate I) to form undecaprenyl-pyrophosphoryl-MurNAc-(pentapeptide)GlcNAc (lipid intermediate II).</text>
</comment>
<evidence type="ECO:0000313" key="14">
    <source>
        <dbReference type="Proteomes" id="UP000316425"/>
    </source>
</evidence>
<dbReference type="PANTHER" id="PTHR21015:SF27">
    <property type="entry name" value="UDP-N-ACETYLGLUCOSAMINE--N-ACETYLMURAMYL-(PENTAPEPTIDE) PYROPHOSPHORYL-UNDECAPRENOL N-ACETYLGLUCOSAMINE TRANSFERASE"/>
    <property type="match status" value="1"/>
</dbReference>
<evidence type="ECO:0000256" key="7">
    <source>
        <dbReference type="ARBA" id="ARBA00023136"/>
    </source>
</evidence>
<keyword evidence="7 10" id="KW-0472">Membrane</keyword>
<dbReference type="OrthoDB" id="9808936at2"/>
<comment type="subcellular location">
    <subcellularLocation>
        <location evidence="10">Cell membrane</location>
        <topology evidence="10">Peripheral membrane protein</topology>
        <orientation evidence="10">Cytoplasmic side</orientation>
    </subcellularLocation>
</comment>
<evidence type="ECO:0000256" key="3">
    <source>
        <dbReference type="ARBA" id="ARBA00022676"/>
    </source>
</evidence>
<evidence type="ECO:0000256" key="8">
    <source>
        <dbReference type="ARBA" id="ARBA00023306"/>
    </source>
</evidence>
<keyword evidence="5 10" id="KW-0133">Cell shape</keyword>
<dbReference type="InterPro" id="IPR006009">
    <property type="entry name" value="GlcNAc_MurG"/>
</dbReference>
<keyword evidence="1 10" id="KW-1003">Cell membrane</keyword>
<dbReference type="RefSeq" id="WP_144088292.1">
    <property type="nucleotide sequence ID" value="NZ_VMHE01000006.1"/>
</dbReference>
<evidence type="ECO:0000256" key="10">
    <source>
        <dbReference type="HAMAP-Rule" id="MF_00033"/>
    </source>
</evidence>
<evidence type="ECO:0000256" key="2">
    <source>
        <dbReference type="ARBA" id="ARBA00022618"/>
    </source>
</evidence>
<evidence type="ECO:0000259" key="12">
    <source>
        <dbReference type="Pfam" id="PF04101"/>
    </source>
</evidence>
<dbReference type="HAMAP" id="MF_00033">
    <property type="entry name" value="MurG"/>
    <property type="match status" value="1"/>
</dbReference>
<dbReference type="SUPFAM" id="SSF53756">
    <property type="entry name" value="UDP-Glycosyltransferase/glycogen phosphorylase"/>
    <property type="match status" value="1"/>
</dbReference>
<evidence type="ECO:0000256" key="5">
    <source>
        <dbReference type="ARBA" id="ARBA00022960"/>
    </source>
</evidence>
<feature type="binding site" evidence="10">
    <location>
        <position position="291"/>
    </location>
    <ligand>
        <name>UDP-N-acetyl-alpha-D-glucosamine</name>
        <dbReference type="ChEBI" id="CHEBI:57705"/>
    </ligand>
</feature>
<feature type="domain" description="Glycosyl transferase family 28 C-terminal" evidence="12">
    <location>
        <begin position="190"/>
        <end position="338"/>
    </location>
</feature>
<evidence type="ECO:0000256" key="1">
    <source>
        <dbReference type="ARBA" id="ARBA00022475"/>
    </source>
</evidence>
<keyword evidence="6 10" id="KW-0573">Peptidoglycan synthesis</keyword>
<dbReference type="GO" id="GO:0009252">
    <property type="term" value="P:peptidoglycan biosynthetic process"/>
    <property type="evidence" value="ECO:0007669"/>
    <property type="project" value="UniProtKB-UniRule"/>
</dbReference>
<keyword evidence="3 10" id="KW-0328">Glycosyltransferase</keyword>
<evidence type="ECO:0000256" key="9">
    <source>
        <dbReference type="ARBA" id="ARBA00023316"/>
    </source>
</evidence>
<evidence type="ECO:0000313" key="13">
    <source>
        <dbReference type="EMBL" id="TSJ65990.1"/>
    </source>
</evidence>
<dbReference type="GO" id="GO:0051991">
    <property type="term" value="F:UDP-N-acetyl-D-glucosamine:N-acetylmuramoyl-L-alanyl-D-glutamyl-meso-2,6-diaminopimelyl-D-alanyl-D-alanine-diphosphoundecaprenol 4-beta-N-acetylglucosaminlytransferase activity"/>
    <property type="evidence" value="ECO:0007669"/>
    <property type="project" value="RHEA"/>
</dbReference>
<dbReference type="NCBIfam" id="TIGR01133">
    <property type="entry name" value="murG"/>
    <property type="match status" value="1"/>
</dbReference>
<name>A0A556PNL9_9BACI</name>
<dbReference type="GO" id="GO:0005975">
    <property type="term" value="P:carbohydrate metabolic process"/>
    <property type="evidence" value="ECO:0007669"/>
    <property type="project" value="InterPro"/>
</dbReference>
<comment type="caution">
    <text evidence="13">The sequence shown here is derived from an EMBL/GenBank/DDBJ whole genome shotgun (WGS) entry which is preliminary data.</text>
</comment>
<protein>
    <recommendedName>
        <fullName evidence="10">UDP-N-acetylglucosamine--N-acetylmuramyl-(pentapeptide) pyrophosphoryl-undecaprenol N-acetylglucosamine transferase</fullName>
        <ecNumber evidence="10">2.4.1.227</ecNumber>
    </recommendedName>
    <alternativeName>
        <fullName evidence="10">Undecaprenyl-PP-MurNAc-pentapeptide-UDPGlcNAc GlcNAc transferase</fullName>
    </alternativeName>
</protein>
<dbReference type="GO" id="GO:0071555">
    <property type="term" value="P:cell wall organization"/>
    <property type="evidence" value="ECO:0007669"/>
    <property type="project" value="UniProtKB-KW"/>
</dbReference>
<dbReference type="GO" id="GO:0005886">
    <property type="term" value="C:plasma membrane"/>
    <property type="evidence" value="ECO:0007669"/>
    <property type="project" value="UniProtKB-SubCell"/>
</dbReference>
<keyword evidence="9 10" id="KW-0961">Cell wall biogenesis/degradation</keyword>
<dbReference type="Proteomes" id="UP000316425">
    <property type="component" value="Unassembled WGS sequence"/>
</dbReference>
<dbReference type="NCBIfam" id="NF009102">
    <property type="entry name" value="PRK12446.1"/>
    <property type="match status" value="1"/>
</dbReference>
<dbReference type="GO" id="GO:0050511">
    <property type="term" value="F:undecaprenyldiphospho-muramoylpentapeptide beta-N-acetylglucosaminyltransferase activity"/>
    <property type="evidence" value="ECO:0007669"/>
    <property type="project" value="UniProtKB-UniRule"/>
</dbReference>
<feature type="binding site" evidence="10">
    <location>
        <begin position="13"/>
        <end position="15"/>
    </location>
    <ligand>
        <name>UDP-N-acetyl-alpha-D-glucosamine</name>
        <dbReference type="ChEBI" id="CHEBI:57705"/>
    </ligand>
</feature>
<evidence type="ECO:0000256" key="6">
    <source>
        <dbReference type="ARBA" id="ARBA00022984"/>
    </source>
</evidence>
<feature type="binding site" evidence="10">
    <location>
        <position position="197"/>
    </location>
    <ligand>
        <name>UDP-N-acetyl-alpha-D-glucosamine</name>
        <dbReference type="ChEBI" id="CHEBI:57705"/>
    </ligand>
</feature>
<keyword evidence="2 10" id="KW-0132">Cell division</keyword>
<gene>
    <name evidence="10" type="primary">murG</name>
    <name evidence="13" type="ORF">FPQ13_05330</name>
</gene>
<dbReference type="InterPro" id="IPR007235">
    <property type="entry name" value="Glyco_trans_28_C"/>
</dbReference>
<keyword evidence="14" id="KW-1185">Reference proteome</keyword>
<dbReference type="CDD" id="cd03785">
    <property type="entry name" value="GT28_MurG"/>
    <property type="match status" value="1"/>
</dbReference>
<comment type="pathway">
    <text evidence="10">Cell wall biogenesis; peptidoglycan biosynthesis.</text>
</comment>
<dbReference type="Pfam" id="PF04101">
    <property type="entry name" value="Glyco_tran_28_C"/>
    <property type="match status" value="1"/>
</dbReference>
<dbReference type="PANTHER" id="PTHR21015">
    <property type="entry name" value="UDP-N-ACETYLGLUCOSAMINE--N-ACETYLMURAMYL-(PENTAPEPTIDE) PYROPHOSPHORYL-UNDECAPRENOL N-ACETYLGLUCOSAMINE TRANSFERASE 1"/>
    <property type="match status" value="1"/>
</dbReference>
<keyword evidence="4 10" id="KW-0808">Transferase</keyword>
<dbReference type="GO" id="GO:0008360">
    <property type="term" value="P:regulation of cell shape"/>
    <property type="evidence" value="ECO:0007669"/>
    <property type="project" value="UniProtKB-KW"/>
</dbReference>